<evidence type="ECO:0000313" key="10">
    <source>
        <dbReference type="Proteomes" id="UP000254589"/>
    </source>
</evidence>
<dbReference type="GO" id="GO:0033644">
    <property type="term" value="C:host cell membrane"/>
    <property type="evidence" value="ECO:0007669"/>
    <property type="project" value="UniProtKB-SubCell"/>
</dbReference>
<evidence type="ECO:0000313" key="9">
    <source>
        <dbReference type="EMBL" id="SUA91308.1"/>
    </source>
</evidence>
<feature type="domain" description="Translocator protein BipB-like C-terminal" evidence="8">
    <location>
        <begin position="342"/>
        <end position="500"/>
    </location>
</feature>
<keyword evidence="7" id="KW-1133">Transmembrane helix</keyword>
<protein>
    <submittedName>
        <fullName evidence="9">Secretion system effector C</fullName>
    </submittedName>
</protein>
<feature type="region of interest" description="Disordered" evidence="6">
    <location>
        <begin position="18"/>
        <end position="44"/>
    </location>
</feature>
<evidence type="ECO:0000256" key="6">
    <source>
        <dbReference type="SAM" id="MobiDB-lite"/>
    </source>
</evidence>
<dbReference type="Pfam" id="PF04888">
    <property type="entry name" value="SseC"/>
    <property type="match status" value="2"/>
</dbReference>
<dbReference type="RefSeq" id="WP_160118092.1">
    <property type="nucleotide sequence ID" value="NZ_CP010310.2"/>
</dbReference>
<feature type="transmembrane region" description="Helical" evidence="7">
    <location>
        <begin position="172"/>
        <end position="193"/>
    </location>
</feature>
<dbReference type="EMBL" id="UGSJ01000001">
    <property type="protein sequence ID" value="SUA91308.1"/>
    <property type="molecule type" value="Genomic_DNA"/>
</dbReference>
<evidence type="ECO:0000256" key="7">
    <source>
        <dbReference type="SAM" id="Phobius"/>
    </source>
</evidence>
<keyword evidence="7" id="KW-0472">Membrane</keyword>
<keyword evidence="7" id="KW-0812">Transmembrane</keyword>
<organism evidence="9 10">
    <name type="scientific">Pandoraea pulmonicola</name>
    <dbReference type="NCBI Taxonomy" id="93221"/>
    <lineage>
        <taxon>Bacteria</taxon>
        <taxon>Pseudomonadati</taxon>
        <taxon>Pseudomonadota</taxon>
        <taxon>Betaproteobacteria</taxon>
        <taxon>Burkholderiales</taxon>
        <taxon>Burkholderiaceae</taxon>
        <taxon>Pandoraea</taxon>
    </lineage>
</organism>
<comment type="similarity">
    <text evidence="4">Belongs to the SctE/SipB/YopB family.</text>
</comment>
<accession>A0AAJ4ZDD3</accession>
<keyword evidence="2" id="KW-1043">Host membrane</keyword>
<feature type="transmembrane region" description="Helical" evidence="7">
    <location>
        <begin position="205"/>
        <end position="226"/>
    </location>
</feature>
<keyword evidence="3" id="KW-0843">Virulence</keyword>
<reference evidence="9 10" key="1">
    <citation type="submission" date="2018-06" db="EMBL/GenBank/DDBJ databases">
        <authorList>
            <consortium name="Pathogen Informatics"/>
            <person name="Doyle S."/>
        </authorList>
    </citation>
    <scope>NUCLEOTIDE SEQUENCE [LARGE SCALE GENOMIC DNA]</scope>
    <source>
        <strain evidence="9 10">NCTC13159</strain>
    </source>
</reference>
<gene>
    <name evidence="9" type="primary">sseC</name>
    <name evidence="9" type="ORF">NCTC13159_02801</name>
</gene>
<evidence type="ECO:0000256" key="4">
    <source>
        <dbReference type="ARBA" id="ARBA00035640"/>
    </source>
</evidence>
<evidence type="ECO:0000256" key="1">
    <source>
        <dbReference type="ARBA" id="ARBA00004551"/>
    </source>
</evidence>
<feature type="coiled-coil region" evidence="5">
    <location>
        <begin position="130"/>
        <end position="172"/>
    </location>
</feature>
<name>A0AAJ4ZDD3_PANPU</name>
<comment type="subcellular location">
    <subcellularLocation>
        <location evidence="1">Host membrane</location>
    </subcellularLocation>
</comment>
<feature type="transmembrane region" description="Helical" evidence="7">
    <location>
        <begin position="247"/>
        <end position="267"/>
    </location>
</feature>
<evidence type="ECO:0000256" key="3">
    <source>
        <dbReference type="ARBA" id="ARBA00023026"/>
    </source>
</evidence>
<keyword evidence="5" id="KW-0175">Coiled coil</keyword>
<proteinExistence type="inferred from homology"/>
<dbReference type="AlphaFoldDB" id="A0AAJ4ZDD3"/>
<comment type="caution">
    <text evidence="9">The sequence shown here is derived from an EMBL/GenBank/DDBJ whole genome shotgun (WGS) entry which is preliminary data.</text>
</comment>
<evidence type="ECO:0000256" key="2">
    <source>
        <dbReference type="ARBA" id="ARBA00022870"/>
    </source>
</evidence>
<feature type="domain" description="Translocator protein BipB-like C-terminal" evidence="8">
    <location>
        <begin position="117"/>
        <end position="338"/>
    </location>
</feature>
<evidence type="ECO:0000259" key="8">
    <source>
        <dbReference type="Pfam" id="PF04888"/>
    </source>
</evidence>
<dbReference type="Proteomes" id="UP000254589">
    <property type="component" value="Unassembled WGS sequence"/>
</dbReference>
<dbReference type="InterPro" id="IPR006972">
    <property type="entry name" value="BipB-like_C"/>
</dbReference>
<sequence length="503" mass="53217">MTPIGAMGAGYRPPWTGGAAEPLAGHSDHADRANRAATAASAPADERDAWLLPEDFLPDAPVGAGWEDAEGAFARLLQRLYARGSAMGTDALRPPSQFGVTDLASLEELDPSTLVMVASMISMQAMGDTAKSNQRALELLAERQDRLRQEDIQKFREQMEAKTRDADKARKGGVFGAIFDWITAAVDLVVGAVKVVTGVLTMNPLMIAGGVADVGAGIAGMGAAFMKTMALVDPKNAAYYEREAARWGYAQMAFQALGMVLSFGMSVRGFMASRSVTKAASRVMKGGAGEALSSAVKAGDDAAINAIKKRVVSEVSYQVGAEVGKRVGQSLVQSGTRTARTLAARGFNRMAEQFTQQMVEQMVSRAFDNVVRSTGKQLAKGVAVGAAEVSKSFGKQVASQGRRAILRGTWSLSGVLRSGLVAGREITAGAIGMQRAKLQLDARNLATEMSWLQFLMELNGDDKKRTARRMEALAGQQSDVAEAASEAVTKTGAVRIRIAASMA</sequence>
<evidence type="ECO:0000256" key="5">
    <source>
        <dbReference type="SAM" id="Coils"/>
    </source>
</evidence>